<evidence type="ECO:0000256" key="1">
    <source>
        <dbReference type="SAM" id="MobiDB-lite"/>
    </source>
</evidence>
<dbReference type="Proteomes" id="UP001187415">
    <property type="component" value="Unassembled WGS sequence"/>
</dbReference>
<dbReference type="EMBL" id="JAUPFM010000121">
    <property type="protein sequence ID" value="KAK2812703.1"/>
    <property type="molecule type" value="Genomic_DNA"/>
</dbReference>
<dbReference type="InterPro" id="IPR011029">
    <property type="entry name" value="DEATH-like_dom_sf"/>
</dbReference>
<feature type="domain" description="Pyrin" evidence="2">
    <location>
        <begin position="571"/>
        <end position="652"/>
    </location>
</feature>
<protein>
    <recommendedName>
        <fullName evidence="2">Pyrin domain-containing protein</fullName>
    </recommendedName>
</protein>
<dbReference type="Pfam" id="PF02758">
    <property type="entry name" value="PYRIN"/>
    <property type="match status" value="1"/>
</dbReference>
<dbReference type="SUPFAM" id="SSF47986">
    <property type="entry name" value="DEATH domain"/>
    <property type="match status" value="1"/>
</dbReference>
<evidence type="ECO:0000259" key="2">
    <source>
        <dbReference type="SMART" id="SM01289"/>
    </source>
</evidence>
<evidence type="ECO:0000313" key="3">
    <source>
        <dbReference type="EMBL" id="KAK2812703.1"/>
    </source>
</evidence>
<feature type="compositionally biased region" description="Basic and acidic residues" evidence="1">
    <location>
        <begin position="224"/>
        <end position="233"/>
    </location>
</feature>
<keyword evidence="4" id="KW-1185">Reference proteome</keyword>
<reference evidence="3" key="1">
    <citation type="submission" date="2023-07" db="EMBL/GenBank/DDBJ databases">
        <title>Chromosome-level Genome Assembly of Striped Snakehead (Channa striata).</title>
        <authorList>
            <person name="Liu H."/>
        </authorList>
    </citation>
    <scope>NUCLEOTIDE SEQUENCE</scope>
    <source>
        <strain evidence="3">Gz</strain>
        <tissue evidence="3">Muscle</tissue>
    </source>
</reference>
<name>A0AA88IHY8_CHASR</name>
<dbReference type="InterPro" id="IPR004020">
    <property type="entry name" value="DAPIN"/>
</dbReference>
<proteinExistence type="predicted"/>
<feature type="region of interest" description="Disordered" evidence="1">
    <location>
        <begin position="203"/>
        <end position="295"/>
    </location>
</feature>
<accession>A0AA88IHY8</accession>
<gene>
    <name evidence="3" type="ORF">Q5P01_001004</name>
</gene>
<organism evidence="3 4">
    <name type="scientific">Channa striata</name>
    <name type="common">Snakehead murrel</name>
    <name type="synonym">Ophicephalus striatus</name>
    <dbReference type="NCBI Taxonomy" id="64152"/>
    <lineage>
        <taxon>Eukaryota</taxon>
        <taxon>Metazoa</taxon>
        <taxon>Chordata</taxon>
        <taxon>Craniata</taxon>
        <taxon>Vertebrata</taxon>
        <taxon>Euteleostomi</taxon>
        <taxon>Actinopterygii</taxon>
        <taxon>Neopterygii</taxon>
        <taxon>Teleostei</taxon>
        <taxon>Neoteleostei</taxon>
        <taxon>Acanthomorphata</taxon>
        <taxon>Anabantaria</taxon>
        <taxon>Anabantiformes</taxon>
        <taxon>Channoidei</taxon>
        <taxon>Channidae</taxon>
        <taxon>Channa</taxon>
    </lineage>
</organism>
<dbReference type="SMART" id="SM01289">
    <property type="entry name" value="PYRIN"/>
    <property type="match status" value="1"/>
</dbReference>
<feature type="compositionally biased region" description="Low complexity" evidence="1">
    <location>
        <begin position="259"/>
        <end position="272"/>
    </location>
</feature>
<feature type="compositionally biased region" description="Basic residues" evidence="1">
    <location>
        <begin position="234"/>
        <end position="246"/>
    </location>
</feature>
<sequence>MYVRVTFSLDFAEDPVRSLILEATAGVEPLNELKFNKCALGGEVFRCTAPLYYGGVVARAKAGDEPTGCSDAGHLREARRGPRGTFHGPRLSVYSDNYAGVTVANVSSFCATRTVYHQDRILLRKDEGAREPLTELEYDWEWLEASDVFNKVHGCDSFSPDTLKRDYAVTMMAVKGEPANRRPWKSRRLADAMRTLLESNGSLSLEMRGGERASGARSAKRRRDALEGAVPERRPKRRKHRKRMLNKHFDGDDGLPCGSQESSFSSSSSISSYVNRDALGSPDSTRRRCVPGRTEASRVLAAPTRLRLTSQLSDRKLARLASDPVPDPVAQIPGSTVFALGSAIAQELLSQRSPQAVAQSRVALCAKSCPYTAPGPCAVMDRNPSRGSRLESAVQMRHSQLFRRERTAIVDRLGFRGACVAVFPYRKDLSLRRSIRDARPTTMAKPDSDVIRFKIAAYLIRNEEATVDLFGLLGEIRRQGRRHEGTLPEFIARERSTILAIPRLRFDTMDVRYPETIVSVLWSAMGCVRAYGLLTSWFAHRDPSFVTDKGLEAPKVDVYGMSRTDDGRGVSKDSTRNALNSLGLEELTRVKTFLTWSLSPGLKGMPFGRIEGMSYLELTDAIHSHYSADAAFVLYSVLVQIGRRDLAEDLVSD</sequence>
<evidence type="ECO:0000313" key="4">
    <source>
        <dbReference type="Proteomes" id="UP001187415"/>
    </source>
</evidence>
<dbReference type="Gene3D" id="1.10.533.10">
    <property type="entry name" value="Death Domain, Fas"/>
    <property type="match status" value="1"/>
</dbReference>
<comment type="caution">
    <text evidence="3">The sequence shown here is derived from an EMBL/GenBank/DDBJ whole genome shotgun (WGS) entry which is preliminary data.</text>
</comment>
<dbReference type="AlphaFoldDB" id="A0AA88IHY8"/>